<dbReference type="EMBL" id="JAGPYM010000011">
    <property type="protein sequence ID" value="KAH6889436.1"/>
    <property type="molecule type" value="Genomic_DNA"/>
</dbReference>
<evidence type="ECO:0000313" key="1">
    <source>
        <dbReference type="EMBL" id="KAH6889436.1"/>
    </source>
</evidence>
<protein>
    <submittedName>
        <fullName evidence="1">Uncharacterized protein</fullName>
    </submittedName>
</protein>
<dbReference type="Proteomes" id="UP000777438">
    <property type="component" value="Unassembled WGS sequence"/>
</dbReference>
<dbReference type="OrthoDB" id="428577at2759"/>
<organism evidence="1 2">
    <name type="scientific">Thelonectria olida</name>
    <dbReference type="NCBI Taxonomy" id="1576542"/>
    <lineage>
        <taxon>Eukaryota</taxon>
        <taxon>Fungi</taxon>
        <taxon>Dikarya</taxon>
        <taxon>Ascomycota</taxon>
        <taxon>Pezizomycotina</taxon>
        <taxon>Sordariomycetes</taxon>
        <taxon>Hypocreomycetidae</taxon>
        <taxon>Hypocreales</taxon>
        <taxon>Nectriaceae</taxon>
        <taxon>Thelonectria</taxon>
    </lineage>
</organism>
<name>A0A9P9APW5_9HYPO</name>
<accession>A0A9P9APW5</accession>
<dbReference type="AlphaFoldDB" id="A0A9P9APW5"/>
<proteinExistence type="predicted"/>
<comment type="caution">
    <text evidence="1">The sequence shown here is derived from an EMBL/GenBank/DDBJ whole genome shotgun (WGS) entry which is preliminary data.</text>
</comment>
<evidence type="ECO:0000313" key="2">
    <source>
        <dbReference type="Proteomes" id="UP000777438"/>
    </source>
</evidence>
<gene>
    <name evidence="1" type="ORF">B0T10DRAFT_487973</name>
</gene>
<keyword evidence="2" id="KW-1185">Reference proteome</keyword>
<reference evidence="1 2" key="1">
    <citation type="journal article" date="2021" name="Nat. Commun.">
        <title>Genetic determinants of endophytism in the Arabidopsis root mycobiome.</title>
        <authorList>
            <person name="Mesny F."/>
            <person name="Miyauchi S."/>
            <person name="Thiergart T."/>
            <person name="Pickel B."/>
            <person name="Atanasova L."/>
            <person name="Karlsson M."/>
            <person name="Huettel B."/>
            <person name="Barry K.W."/>
            <person name="Haridas S."/>
            <person name="Chen C."/>
            <person name="Bauer D."/>
            <person name="Andreopoulos W."/>
            <person name="Pangilinan J."/>
            <person name="LaButti K."/>
            <person name="Riley R."/>
            <person name="Lipzen A."/>
            <person name="Clum A."/>
            <person name="Drula E."/>
            <person name="Henrissat B."/>
            <person name="Kohler A."/>
            <person name="Grigoriev I.V."/>
            <person name="Martin F.M."/>
            <person name="Hacquard S."/>
        </authorList>
    </citation>
    <scope>NUCLEOTIDE SEQUENCE [LARGE SCALE GENOMIC DNA]</scope>
    <source>
        <strain evidence="1 2">MPI-CAGE-CH-0241</strain>
    </source>
</reference>
<sequence>MFTERSIMLQFGDNVLAQVGGTQVKQPGVPLKRAFLDRWTNEGKLSQFEEPWGLQVSLCTGVARRVPLRVLLRDDLMAYINSLRMDGWPQLQAAAMEAMASKDQFATWSEQLTSAQLRCMQDVFSRLLVCLKDTGFDKNGLEFSILWPYESDARFCVKVPPEEDHEWCQMLKDKEWSATFAVATNLCLEAPAYRCRQMAAGEWRGAKMLSTFMLPSLVGINPSTTKHRPGEAWQIEHDKRYWNGKVGEKVQFLARKKHNPVTKLEIQRNRLEIVPKRFWSLLPLREVLVERSNVDFRSEEVIVVPQP</sequence>